<dbReference type="GO" id="GO:0016740">
    <property type="term" value="F:transferase activity"/>
    <property type="evidence" value="ECO:0007669"/>
    <property type="project" value="UniProtKB-KW"/>
</dbReference>
<gene>
    <name evidence="2" type="ORF">D8I30_07280</name>
</gene>
<dbReference type="InterPro" id="IPR045057">
    <property type="entry name" value="Gcn5-rel_NAT"/>
</dbReference>
<dbReference type="SUPFAM" id="SSF55729">
    <property type="entry name" value="Acyl-CoA N-acyltransferases (Nat)"/>
    <property type="match status" value="1"/>
</dbReference>
<organism evidence="2 3">
    <name type="scientific">Brevundimonas naejangsanensis</name>
    <dbReference type="NCBI Taxonomy" id="588932"/>
    <lineage>
        <taxon>Bacteria</taxon>
        <taxon>Pseudomonadati</taxon>
        <taxon>Pseudomonadota</taxon>
        <taxon>Alphaproteobacteria</taxon>
        <taxon>Caulobacterales</taxon>
        <taxon>Caulobacteraceae</taxon>
        <taxon>Brevundimonas</taxon>
    </lineage>
</organism>
<proteinExistence type="predicted"/>
<dbReference type="Gene3D" id="3.40.630.30">
    <property type="match status" value="1"/>
</dbReference>
<dbReference type="Proteomes" id="UP000276984">
    <property type="component" value="Chromosome"/>
</dbReference>
<dbReference type="InterPro" id="IPR016181">
    <property type="entry name" value="Acyl_CoA_acyltransferase"/>
</dbReference>
<reference evidence="2 3" key="1">
    <citation type="submission" date="2018-10" db="EMBL/GenBank/DDBJ databases">
        <title>Complete genome sequence of Brevundimonas naejangsanensis BRV3.</title>
        <authorList>
            <person name="Berrios L."/>
            <person name="Ely B."/>
        </authorList>
    </citation>
    <scope>NUCLEOTIDE SEQUENCE [LARGE SCALE GENOMIC DNA]</scope>
    <source>
        <strain evidence="2 3">BRV3</strain>
    </source>
</reference>
<dbReference type="EMBL" id="CP032707">
    <property type="protein sequence ID" value="AYG95003.1"/>
    <property type="molecule type" value="Genomic_DNA"/>
</dbReference>
<evidence type="ECO:0000313" key="2">
    <source>
        <dbReference type="EMBL" id="AYG95003.1"/>
    </source>
</evidence>
<dbReference type="RefSeq" id="WP_121482151.1">
    <property type="nucleotide sequence ID" value="NZ_CP032707.1"/>
</dbReference>
<evidence type="ECO:0000313" key="3">
    <source>
        <dbReference type="Proteomes" id="UP000276984"/>
    </source>
</evidence>
<dbReference type="OrthoDB" id="9800945at2"/>
<feature type="domain" description="N-acetyltransferase" evidence="1">
    <location>
        <begin position="9"/>
        <end position="95"/>
    </location>
</feature>
<dbReference type="Pfam" id="PF14542">
    <property type="entry name" value="Acetyltransf_CG"/>
    <property type="match status" value="1"/>
</dbReference>
<keyword evidence="3" id="KW-1185">Reference proteome</keyword>
<keyword evidence="2" id="KW-0808">Transferase</keyword>
<dbReference type="PANTHER" id="PTHR31435:SF9">
    <property type="entry name" value="PROTEIN NATD1"/>
    <property type="match status" value="1"/>
</dbReference>
<dbReference type="PANTHER" id="PTHR31435">
    <property type="entry name" value="PROTEIN NATD1"/>
    <property type="match status" value="1"/>
</dbReference>
<dbReference type="InterPro" id="IPR031165">
    <property type="entry name" value="GNAT_YJDJ"/>
</dbReference>
<evidence type="ECO:0000259" key="1">
    <source>
        <dbReference type="PROSITE" id="PS51729"/>
    </source>
</evidence>
<sequence>MSAFKDLPADRRYQQHFADAAGAEHSVWADYAVRGHTRIILHVEAHPSLRGTGAAGTFMQALAEHARAEGYKLEPHCSYAAIWLKRHPEYEDVLSS</sequence>
<dbReference type="AlphaFoldDB" id="A0A494RIY5"/>
<dbReference type="PROSITE" id="PS51729">
    <property type="entry name" value="GNAT_YJDJ"/>
    <property type="match status" value="1"/>
</dbReference>
<protein>
    <submittedName>
        <fullName evidence="2">N-acetyltransferase</fullName>
    </submittedName>
</protein>
<name>A0A494RIY5_9CAUL</name>
<accession>A0A494RIY5</accession>